<dbReference type="Proteomes" id="UP001152533">
    <property type="component" value="Unassembled WGS sequence"/>
</dbReference>
<keyword evidence="2" id="KW-1185">Reference proteome</keyword>
<evidence type="ECO:0000313" key="2">
    <source>
        <dbReference type="Proteomes" id="UP001152533"/>
    </source>
</evidence>
<proteinExistence type="predicted"/>
<dbReference type="AlphaFoldDB" id="A0A9W4RSG5"/>
<accession>A0A9W4RSG5</accession>
<gene>
    <name evidence="1" type="ORF">CGXH109_LOCUS56951</name>
</gene>
<reference evidence="1" key="1">
    <citation type="submission" date="2022-08" db="EMBL/GenBank/DDBJ databases">
        <authorList>
            <person name="Giroux E."/>
            <person name="Giroux E."/>
        </authorList>
    </citation>
    <scope>NUCLEOTIDE SEQUENCE</scope>
    <source>
        <strain evidence="1">H1091258</strain>
    </source>
</reference>
<dbReference type="EMBL" id="CAMGZC010000346">
    <property type="protein sequence ID" value="CAI0646623.1"/>
    <property type="molecule type" value="Genomic_DNA"/>
</dbReference>
<dbReference type="Pfam" id="PF14441">
    <property type="entry name" value="OTT_1508_deam"/>
    <property type="match status" value="1"/>
</dbReference>
<name>A0A9W4RSG5_9PEZI</name>
<organism evidence="1 2">
    <name type="scientific">Colletotrichum noveboracense</name>
    <dbReference type="NCBI Taxonomy" id="2664923"/>
    <lineage>
        <taxon>Eukaryota</taxon>
        <taxon>Fungi</taxon>
        <taxon>Dikarya</taxon>
        <taxon>Ascomycota</taxon>
        <taxon>Pezizomycotina</taxon>
        <taxon>Sordariomycetes</taxon>
        <taxon>Hypocreomycetidae</taxon>
        <taxon>Glomerellales</taxon>
        <taxon>Glomerellaceae</taxon>
        <taxon>Colletotrichum</taxon>
        <taxon>Colletotrichum gloeosporioides species complex</taxon>
    </lineage>
</organism>
<dbReference type="InterPro" id="IPR027796">
    <property type="entry name" value="OTT_1508_deam-like"/>
</dbReference>
<protein>
    <submittedName>
        <fullName evidence="1">Uncharacterized protein</fullName>
    </submittedName>
</protein>
<sequence>MEIPSNFWTPTLKAEFHQTIASLRRLTEIPSEPRDYREGLAPGSHAHALSIEDEIRTADSVAFLAHHEEGGKFVSTATLREYPEGLQVVLAGNTTPSSTVIDGLKQLTTRLSKLSREGGPRQTVEELLDIVLRFSSTRVLGRLRPPWVEQPRHFKTPQPSLRDRLQKCILEIREPPQSPEKIAPLLTRLKVLVDTLNLVEHPIKADALRNALKTIVISCSQVARLSNTNSVEEHLKSIGVKLQLAESPEIRQVDKLARYFFTCRDLARMARKPDYRRVFRNIDVRALDSPSGVRRLGTAHYCFVHAEIQQVLSLEQHPHTPAPRAIGCSKSACYLCDLFIRRHGRYVVSHTHGRLYEKWTLPDAGWMTATQMDRFQGLVKSMTKDMREAVEGLKKGGRTIYRYPLESRACLPLSSGANSSLEERRKEVEEEVHPTRHSNAVNPWLRRRHSWPVQMPSSVMITELDLPWNCYTRVGQGPLHVQIDRLSLHIEFASTATGLLSIWSRPDGLLDGSKILKVVDIPTDSDLSVRSSRGSRKVVFGVSLSAVRVAQYLIHVVAAYAAKIPVEQSQRSKNCVLLPRSPPAFCIIPATRQDYRFVRHQNAGDWVIFVKRSQVAADENLFLLWSLECASHLDYRPLMG</sequence>
<comment type="caution">
    <text evidence="1">The sequence shown here is derived from an EMBL/GenBank/DDBJ whole genome shotgun (WGS) entry which is preliminary data.</text>
</comment>
<evidence type="ECO:0000313" key="1">
    <source>
        <dbReference type="EMBL" id="CAI0646623.1"/>
    </source>
</evidence>